<dbReference type="InterPro" id="IPR036038">
    <property type="entry name" value="Aminotransferase-like"/>
</dbReference>
<gene>
    <name evidence="21" type="ORF">J0A66_16710</name>
</gene>
<evidence type="ECO:0000256" key="10">
    <source>
        <dbReference type="ARBA" id="ARBA00035633"/>
    </source>
</evidence>
<comment type="function">
    <text evidence="2">Acts on leucine, isoleucine and valine.</text>
</comment>
<dbReference type="GO" id="GO:0005829">
    <property type="term" value="C:cytosol"/>
    <property type="evidence" value="ECO:0007669"/>
    <property type="project" value="TreeGrafter"/>
</dbReference>
<dbReference type="AlphaFoldDB" id="A0A939DQ26"/>
<evidence type="ECO:0000256" key="2">
    <source>
        <dbReference type="ARBA" id="ARBA00003109"/>
    </source>
</evidence>
<evidence type="ECO:0000256" key="5">
    <source>
        <dbReference type="ARBA" id="ARBA00005072"/>
    </source>
</evidence>
<dbReference type="GO" id="GO:0008696">
    <property type="term" value="F:4-amino-4-deoxychorismate lyase activity"/>
    <property type="evidence" value="ECO:0007669"/>
    <property type="project" value="UniProtKB-EC"/>
</dbReference>
<evidence type="ECO:0000256" key="18">
    <source>
        <dbReference type="ARBA" id="ARBA00080135"/>
    </source>
</evidence>
<name>A0A939DQ26_9ALTE</name>
<dbReference type="Gene3D" id="3.30.470.10">
    <property type="match status" value="1"/>
</dbReference>
<reference evidence="21" key="1">
    <citation type="submission" date="2021-03" db="EMBL/GenBank/DDBJ databases">
        <title>novel species isolated from a fishpond in China.</title>
        <authorList>
            <person name="Lu H."/>
            <person name="Cai Z."/>
        </authorList>
    </citation>
    <scope>NUCLEOTIDE SEQUENCE</scope>
    <source>
        <strain evidence="21">JCM 30855</strain>
    </source>
</reference>
<evidence type="ECO:0000256" key="15">
    <source>
        <dbReference type="ARBA" id="ARBA00049529"/>
    </source>
</evidence>
<evidence type="ECO:0000256" key="14">
    <source>
        <dbReference type="ARBA" id="ARBA00049229"/>
    </source>
</evidence>
<keyword evidence="21" id="KW-0808">Transferase</keyword>
<dbReference type="GO" id="GO:0046656">
    <property type="term" value="P:folic acid biosynthetic process"/>
    <property type="evidence" value="ECO:0007669"/>
    <property type="project" value="UniProtKB-KW"/>
</dbReference>
<evidence type="ECO:0000256" key="16">
    <source>
        <dbReference type="ARBA" id="ARBA00054027"/>
    </source>
</evidence>
<comment type="pathway">
    <text evidence="4">Amino-acid biosynthesis; L-valine biosynthesis; L-valine from pyruvate: step 4/4.</text>
</comment>
<evidence type="ECO:0000256" key="6">
    <source>
        <dbReference type="ARBA" id="ARBA00009320"/>
    </source>
</evidence>
<dbReference type="Proteomes" id="UP000664654">
    <property type="component" value="Unassembled WGS sequence"/>
</dbReference>
<comment type="catalytic activity">
    <reaction evidence="14">
        <text>L-leucine + 2-oxoglutarate = 4-methyl-2-oxopentanoate + L-glutamate</text>
        <dbReference type="Rhea" id="RHEA:18321"/>
        <dbReference type="ChEBI" id="CHEBI:16810"/>
        <dbReference type="ChEBI" id="CHEBI:17865"/>
        <dbReference type="ChEBI" id="CHEBI:29985"/>
        <dbReference type="ChEBI" id="CHEBI:57427"/>
        <dbReference type="EC" id="2.6.1.42"/>
    </reaction>
</comment>
<evidence type="ECO:0000256" key="4">
    <source>
        <dbReference type="ARBA" id="ARBA00004931"/>
    </source>
</evidence>
<dbReference type="InterPro" id="IPR018300">
    <property type="entry name" value="Aminotrans_IV_CS"/>
</dbReference>
<evidence type="ECO:0000256" key="20">
    <source>
        <dbReference type="RuleBase" id="RU004516"/>
    </source>
</evidence>
<evidence type="ECO:0000256" key="11">
    <source>
        <dbReference type="ARBA" id="ARBA00035676"/>
    </source>
</evidence>
<organism evidence="21 22">
    <name type="scientific">Bowmanella dokdonensis</name>
    <dbReference type="NCBI Taxonomy" id="751969"/>
    <lineage>
        <taxon>Bacteria</taxon>
        <taxon>Pseudomonadati</taxon>
        <taxon>Pseudomonadota</taxon>
        <taxon>Gammaproteobacteria</taxon>
        <taxon>Alteromonadales</taxon>
        <taxon>Alteromonadaceae</taxon>
        <taxon>Bowmanella</taxon>
    </lineage>
</organism>
<evidence type="ECO:0000256" key="19">
    <source>
        <dbReference type="RuleBase" id="RU004106"/>
    </source>
</evidence>
<comment type="cofactor">
    <cofactor evidence="1 20">
        <name>pyridoxal 5'-phosphate</name>
        <dbReference type="ChEBI" id="CHEBI:597326"/>
    </cofactor>
</comment>
<dbReference type="Pfam" id="PF01063">
    <property type="entry name" value="Aminotran_4"/>
    <property type="match status" value="1"/>
</dbReference>
<keyword evidence="22" id="KW-1185">Reference proteome</keyword>
<dbReference type="FunFam" id="3.20.10.10:FF:000002">
    <property type="entry name" value="D-alanine aminotransferase"/>
    <property type="match status" value="1"/>
</dbReference>
<evidence type="ECO:0000256" key="1">
    <source>
        <dbReference type="ARBA" id="ARBA00001933"/>
    </source>
</evidence>
<dbReference type="EMBL" id="JAFKCV010000011">
    <property type="protein sequence ID" value="MBN7826879.1"/>
    <property type="molecule type" value="Genomic_DNA"/>
</dbReference>
<evidence type="ECO:0000256" key="3">
    <source>
        <dbReference type="ARBA" id="ARBA00004824"/>
    </source>
</evidence>
<comment type="function">
    <text evidence="16">Involved in the biosynthesis of p-aminobenzoate (PABA), a precursor of tetrahydrofolate. Converts 4-amino-4-deoxychorismate into 4-aminobenzoate (PABA) and pyruvate.</text>
</comment>
<dbReference type="GO" id="GO:0004084">
    <property type="term" value="F:branched-chain-amino-acid transaminase activity"/>
    <property type="evidence" value="ECO:0007669"/>
    <property type="project" value="UniProtKB-EC"/>
</dbReference>
<dbReference type="Gene3D" id="3.20.10.10">
    <property type="entry name" value="D-amino Acid Aminotransferase, subunit A, domain 2"/>
    <property type="match status" value="1"/>
</dbReference>
<dbReference type="PANTHER" id="PTHR42743">
    <property type="entry name" value="AMINO-ACID AMINOTRANSFERASE"/>
    <property type="match status" value="1"/>
</dbReference>
<protein>
    <recommendedName>
        <fullName evidence="17">Aminodeoxychorismate lyase</fullName>
        <ecNumber evidence="7">2.6.1.42</ecNumber>
        <ecNumber evidence="11">4.1.3.38</ecNumber>
    </recommendedName>
    <alternativeName>
        <fullName evidence="18">4-amino-4-deoxychorismate lyase</fullName>
    </alternativeName>
</protein>
<keyword evidence="21" id="KW-0032">Aminotransferase</keyword>
<dbReference type="PANTHER" id="PTHR42743:SF11">
    <property type="entry name" value="AMINODEOXYCHORISMATE LYASE"/>
    <property type="match status" value="1"/>
</dbReference>
<evidence type="ECO:0000256" key="7">
    <source>
        <dbReference type="ARBA" id="ARBA00013053"/>
    </source>
</evidence>
<dbReference type="RefSeq" id="WP_206574990.1">
    <property type="nucleotide sequence ID" value="NZ_JAFKCV010000011.1"/>
</dbReference>
<comment type="catalytic activity">
    <reaction evidence="13">
        <text>L-isoleucine + 2-oxoglutarate = (S)-3-methyl-2-oxopentanoate + L-glutamate</text>
        <dbReference type="Rhea" id="RHEA:24801"/>
        <dbReference type="ChEBI" id="CHEBI:16810"/>
        <dbReference type="ChEBI" id="CHEBI:29985"/>
        <dbReference type="ChEBI" id="CHEBI:35146"/>
        <dbReference type="ChEBI" id="CHEBI:58045"/>
        <dbReference type="EC" id="2.6.1.42"/>
    </reaction>
</comment>
<dbReference type="PROSITE" id="PS00770">
    <property type="entry name" value="AA_TRANSFER_CLASS_4"/>
    <property type="match status" value="1"/>
</dbReference>
<comment type="catalytic activity">
    <reaction evidence="12">
        <text>L-valine + 2-oxoglutarate = 3-methyl-2-oxobutanoate + L-glutamate</text>
        <dbReference type="Rhea" id="RHEA:24813"/>
        <dbReference type="ChEBI" id="CHEBI:11851"/>
        <dbReference type="ChEBI" id="CHEBI:16810"/>
        <dbReference type="ChEBI" id="CHEBI:29985"/>
        <dbReference type="ChEBI" id="CHEBI:57762"/>
        <dbReference type="EC" id="2.6.1.42"/>
    </reaction>
</comment>
<evidence type="ECO:0000256" key="12">
    <source>
        <dbReference type="ARBA" id="ARBA00048212"/>
    </source>
</evidence>
<dbReference type="InterPro" id="IPR001544">
    <property type="entry name" value="Aminotrans_IV"/>
</dbReference>
<dbReference type="EC" id="4.1.3.38" evidence="11"/>
<dbReference type="InterPro" id="IPR043132">
    <property type="entry name" value="BCAT-like_C"/>
</dbReference>
<dbReference type="GO" id="GO:0008652">
    <property type="term" value="P:amino acid biosynthetic process"/>
    <property type="evidence" value="ECO:0007669"/>
    <property type="project" value="UniProtKB-ARBA"/>
</dbReference>
<comment type="pathway">
    <text evidence="3">Amino-acid biosynthesis; L-isoleucine biosynthesis; L-isoleucine from 2-oxobutanoate: step 4/4.</text>
</comment>
<sequence>MNMIYLNGQFMPIEQARISPMDRGFLFGDGIYEVIPSYQGRMVGFALHMARLKQGLAALEIRLDMDTARWQGIIEQLLDANGKGNLGIYLHVSRGMETRRAHAYPDNLEPTVFAFTFEIPTEPVADASKTPVFRVVSEQDKRWKRCNIKSTALLGNIMHYRTGQKRQMNEVLLFNEANELTEAASCNVFVVTQGRIATPPLDHQLLPGITRHMLLDILRQYSELPVDERIISMDEVRSADEIWLTSSSKEVAPVVELDGKPVGQGKTGPIWQQAQALFSAHKYEY</sequence>
<evidence type="ECO:0000256" key="9">
    <source>
        <dbReference type="ARBA" id="ARBA00022909"/>
    </source>
</evidence>
<dbReference type="SUPFAM" id="SSF56752">
    <property type="entry name" value="D-aminoacid aminotransferase-like PLP-dependent enzymes"/>
    <property type="match status" value="1"/>
</dbReference>
<evidence type="ECO:0000313" key="21">
    <source>
        <dbReference type="EMBL" id="MBN7826879.1"/>
    </source>
</evidence>
<comment type="caution">
    <text evidence="21">The sequence shown here is derived from an EMBL/GenBank/DDBJ whole genome shotgun (WGS) entry which is preliminary data.</text>
</comment>
<comment type="similarity">
    <text evidence="6 19">Belongs to the class-IV pyridoxal-phosphate-dependent aminotransferase family.</text>
</comment>
<evidence type="ECO:0000313" key="22">
    <source>
        <dbReference type="Proteomes" id="UP000664654"/>
    </source>
</evidence>
<dbReference type="InterPro" id="IPR043131">
    <property type="entry name" value="BCAT-like_N"/>
</dbReference>
<keyword evidence="9" id="KW-0289">Folate biosynthesis</keyword>
<dbReference type="EC" id="2.6.1.42" evidence="7"/>
<keyword evidence="8 20" id="KW-0663">Pyridoxal phosphate</keyword>
<evidence type="ECO:0000256" key="13">
    <source>
        <dbReference type="ARBA" id="ARBA00048798"/>
    </source>
</evidence>
<accession>A0A939DQ26</accession>
<proteinExistence type="inferred from homology"/>
<comment type="pathway">
    <text evidence="5">Amino-acid biosynthesis; L-leucine biosynthesis; L-leucine from 3-methyl-2-oxobutanoate: step 4/4.</text>
</comment>
<evidence type="ECO:0000256" key="8">
    <source>
        <dbReference type="ARBA" id="ARBA00022898"/>
    </source>
</evidence>
<comment type="pathway">
    <text evidence="10">Cofactor biosynthesis; tetrahydrofolate biosynthesis; 4-aminobenzoate from chorismate: step 2/2.</text>
</comment>
<comment type="catalytic activity">
    <reaction evidence="15">
        <text>4-amino-4-deoxychorismate = 4-aminobenzoate + pyruvate + H(+)</text>
        <dbReference type="Rhea" id="RHEA:16201"/>
        <dbReference type="ChEBI" id="CHEBI:15361"/>
        <dbReference type="ChEBI" id="CHEBI:15378"/>
        <dbReference type="ChEBI" id="CHEBI:17836"/>
        <dbReference type="ChEBI" id="CHEBI:58406"/>
        <dbReference type="EC" id="4.1.3.38"/>
    </reaction>
</comment>
<evidence type="ECO:0000256" key="17">
    <source>
        <dbReference type="ARBA" id="ARBA00069174"/>
    </source>
</evidence>
<dbReference type="InterPro" id="IPR050571">
    <property type="entry name" value="Class-IV_PLP-Dep_Aminotrnsfr"/>
</dbReference>